<gene>
    <name evidence="1" type="ORF">A2997_02410</name>
</gene>
<name>A0A1F6WP67_9BACT</name>
<proteinExistence type="predicted"/>
<evidence type="ECO:0000313" key="1">
    <source>
        <dbReference type="EMBL" id="OGI83663.1"/>
    </source>
</evidence>
<comment type="caution">
    <text evidence="1">The sequence shown here is derived from an EMBL/GenBank/DDBJ whole genome shotgun (WGS) entry which is preliminary data.</text>
</comment>
<dbReference type="AlphaFoldDB" id="A0A1F6WP67"/>
<evidence type="ECO:0000313" key="2">
    <source>
        <dbReference type="Proteomes" id="UP000179448"/>
    </source>
</evidence>
<sequence length="423" mass="49969">MKNGFTNEYKEEIKDEERILPEKLNTFVEEIREWSENQIKLSEESSTQLTQYIEKKCAPIEKEEKFKKEAVVIKEQYNHERKTLFNRIARMIGEFGKFAGTSVVTFSLFVHFCRQEYPDRLTYNAQPEEVTWNVETKTELEKLSKDYVNTYKWENRELVKECNISDNELEDRFNTFVSDYMPNVQIITFKNLDEATSKFEMLIGEYILGRKDNEAFYRNEKIYYQKTERSNDTENFIAELSHHINKDANYRRKAEYLKDLIDVGLEQIETYKDLSSVEFQAHSITEPAIIRYLFAGKEDWDTPFSEIYNVYHEYSKALIEICENNYSPEFFKIIHQSVISEMSDYALDGFKTIQDVINNKNLAINNLKLINNEINITCKNFNTSQKEEVFDNTAPSMLGENDQSKIKDKILFIKNSIELGGVE</sequence>
<reference evidence="1 2" key="1">
    <citation type="journal article" date="2016" name="Nat. Commun.">
        <title>Thousands of microbial genomes shed light on interconnected biogeochemical processes in an aquifer system.</title>
        <authorList>
            <person name="Anantharaman K."/>
            <person name="Brown C.T."/>
            <person name="Hug L.A."/>
            <person name="Sharon I."/>
            <person name="Castelle C.J."/>
            <person name="Probst A.J."/>
            <person name="Thomas B.C."/>
            <person name="Singh A."/>
            <person name="Wilkins M.J."/>
            <person name="Karaoz U."/>
            <person name="Brodie E.L."/>
            <person name="Williams K.H."/>
            <person name="Hubbard S.S."/>
            <person name="Banfield J.F."/>
        </authorList>
    </citation>
    <scope>NUCLEOTIDE SEQUENCE [LARGE SCALE GENOMIC DNA]</scope>
</reference>
<organism evidence="1 2">
    <name type="scientific">Candidatus Nomurabacteria bacterium RIFCSPLOWO2_01_FULL_36_10b</name>
    <dbReference type="NCBI Taxonomy" id="1801766"/>
    <lineage>
        <taxon>Bacteria</taxon>
        <taxon>Candidatus Nomuraibacteriota</taxon>
    </lineage>
</organism>
<protein>
    <submittedName>
        <fullName evidence="1">Uncharacterized protein</fullName>
    </submittedName>
</protein>
<dbReference type="EMBL" id="MFUQ01000014">
    <property type="protein sequence ID" value="OGI83663.1"/>
    <property type="molecule type" value="Genomic_DNA"/>
</dbReference>
<dbReference type="Proteomes" id="UP000179448">
    <property type="component" value="Unassembled WGS sequence"/>
</dbReference>
<accession>A0A1F6WP67</accession>